<reference evidence="2" key="1">
    <citation type="submission" date="2016-01" db="EMBL/GenBank/DDBJ databases">
        <authorList>
            <person name="Peeters C."/>
        </authorList>
    </citation>
    <scope>NUCLEOTIDE SEQUENCE [LARGE SCALE GENOMIC DNA]</scope>
</reference>
<accession>A0A158GG59</accession>
<keyword evidence="2" id="KW-1185">Reference proteome</keyword>
<dbReference type="AlphaFoldDB" id="A0A158GG59"/>
<dbReference type="Proteomes" id="UP000054740">
    <property type="component" value="Unassembled WGS sequence"/>
</dbReference>
<name>A0A158GG59_CABCO</name>
<gene>
    <name evidence="1" type="ORF">AWB70_01950</name>
</gene>
<evidence type="ECO:0000313" key="2">
    <source>
        <dbReference type="Proteomes" id="UP000054740"/>
    </source>
</evidence>
<sequence>MLTQTIESSSRESAGVGYGATITTVKAARDHERAESIRDLVDAHRRLHGSVLRFLSLFDGGRARIARRAPQSLEALAGLLEEKARAAGFGRMRELSAAVQSARVAARQRELLFFDSFGTDTPALREAACALERLDATLVGLCVEHVLRVNAKSATRRG</sequence>
<evidence type="ECO:0000313" key="1">
    <source>
        <dbReference type="EMBL" id="SAL31002.1"/>
    </source>
</evidence>
<dbReference type="RefSeq" id="WP_053571895.1">
    <property type="nucleotide sequence ID" value="NZ_FCNY02000004.1"/>
</dbReference>
<protein>
    <submittedName>
        <fullName evidence="1">Uncharacterized protein</fullName>
    </submittedName>
</protein>
<organism evidence="1 2">
    <name type="scientific">Caballeronia cordobensis</name>
    <name type="common">Burkholderia cordobensis</name>
    <dbReference type="NCBI Taxonomy" id="1353886"/>
    <lineage>
        <taxon>Bacteria</taxon>
        <taxon>Pseudomonadati</taxon>
        <taxon>Pseudomonadota</taxon>
        <taxon>Betaproteobacteria</taxon>
        <taxon>Burkholderiales</taxon>
        <taxon>Burkholderiaceae</taxon>
        <taxon>Caballeronia</taxon>
    </lineage>
</organism>
<proteinExistence type="predicted"/>
<dbReference type="EMBL" id="FCNY02000004">
    <property type="protein sequence ID" value="SAL31002.1"/>
    <property type="molecule type" value="Genomic_DNA"/>
</dbReference>